<dbReference type="PANTHER" id="PTHR43483">
    <property type="entry name" value="MEMBRANE TRANSPORTER PROTEIN HI_0806-RELATED"/>
    <property type="match status" value="1"/>
</dbReference>
<evidence type="ECO:0000256" key="1">
    <source>
        <dbReference type="ARBA" id="ARBA00004141"/>
    </source>
</evidence>
<comment type="similarity">
    <text evidence="5">Belongs to the 4-toluene sulfonate uptake permease (TSUP) (TC 2.A.102) family.</text>
</comment>
<dbReference type="OrthoDB" id="457670at2"/>
<keyword evidence="4 5" id="KW-0472">Membrane</keyword>
<dbReference type="Pfam" id="PF01925">
    <property type="entry name" value="TauE"/>
    <property type="match status" value="1"/>
</dbReference>
<protein>
    <recommendedName>
        <fullName evidence="5">Probable membrane transporter protein</fullName>
    </recommendedName>
</protein>
<feature type="transmembrane region" description="Helical" evidence="5">
    <location>
        <begin position="12"/>
        <end position="44"/>
    </location>
</feature>
<dbReference type="InterPro" id="IPR002781">
    <property type="entry name" value="TM_pro_TauE-like"/>
</dbReference>
<accession>V5SDL9</accession>
<evidence type="ECO:0000256" key="2">
    <source>
        <dbReference type="ARBA" id="ARBA00022692"/>
    </source>
</evidence>
<organism evidence="6 7">
    <name type="scientific">Hyphomicrobium nitrativorans NL23</name>
    <dbReference type="NCBI Taxonomy" id="1029756"/>
    <lineage>
        <taxon>Bacteria</taxon>
        <taxon>Pseudomonadati</taxon>
        <taxon>Pseudomonadota</taxon>
        <taxon>Alphaproteobacteria</taxon>
        <taxon>Hyphomicrobiales</taxon>
        <taxon>Hyphomicrobiaceae</taxon>
        <taxon>Hyphomicrobium</taxon>
    </lineage>
</organism>
<dbReference type="PANTHER" id="PTHR43483:SF3">
    <property type="entry name" value="MEMBRANE TRANSPORTER PROTEIN HI_0806-RELATED"/>
    <property type="match status" value="1"/>
</dbReference>
<dbReference type="HOGENOM" id="CLU_045498_6_0_5"/>
<proteinExistence type="inferred from homology"/>
<evidence type="ECO:0000256" key="5">
    <source>
        <dbReference type="RuleBase" id="RU363041"/>
    </source>
</evidence>
<feature type="transmembrane region" description="Helical" evidence="5">
    <location>
        <begin position="254"/>
        <end position="272"/>
    </location>
</feature>
<sequence length="275" mass="28590">MELALANGDLLWLVLALLVGGLATGFLAGLLGIGGGGVLVPVLFETFTFLDVPESIRMHLVLGTSFAVIVPTAISSFRAHRSKGAVDMDVLRRLAPFVIAGVLVGIALVSVVSGSALKWVWVVCGYILAIKMALGREDWRIASDVPNNVPIRIAAFSIGLVSTLMSIGGGMFLVALFTLCGWSILKAVATSSGFGPIIAVPGLIGYVWAGWGNPELPAMSLGFVSLIGAAIIIPMSVLAAPIGVRVAHGISRRALELAFAAFLALVATRLLVSMM</sequence>
<keyword evidence="2 5" id="KW-0812">Transmembrane</keyword>
<evidence type="ECO:0000313" key="6">
    <source>
        <dbReference type="EMBL" id="AHB48966.1"/>
    </source>
</evidence>
<keyword evidence="3 5" id="KW-1133">Transmembrane helix</keyword>
<evidence type="ECO:0000256" key="3">
    <source>
        <dbReference type="ARBA" id="ARBA00022989"/>
    </source>
</evidence>
<dbReference type="Proteomes" id="UP000018542">
    <property type="component" value="Chromosome"/>
</dbReference>
<dbReference type="EMBL" id="CP006912">
    <property type="protein sequence ID" value="AHB48966.1"/>
    <property type="molecule type" value="Genomic_DNA"/>
</dbReference>
<comment type="subcellular location">
    <subcellularLocation>
        <location evidence="5">Cell membrane</location>
        <topology evidence="5">Multi-pass membrane protein</topology>
    </subcellularLocation>
    <subcellularLocation>
        <location evidence="1">Membrane</location>
        <topology evidence="1">Multi-pass membrane protein</topology>
    </subcellularLocation>
</comment>
<evidence type="ECO:0000256" key="4">
    <source>
        <dbReference type="ARBA" id="ARBA00023136"/>
    </source>
</evidence>
<dbReference type="AlphaFoldDB" id="V5SDL9"/>
<name>V5SDL9_9HYPH</name>
<dbReference type="STRING" id="1029756.W911_12010"/>
<feature type="transmembrane region" description="Helical" evidence="5">
    <location>
        <begin position="56"/>
        <end position="74"/>
    </location>
</feature>
<evidence type="ECO:0000313" key="7">
    <source>
        <dbReference type="Proteomes" id="UP000018542"/>
    </source>
</evidence>
<dbReference type="RefSeq" id="WP_023787742.1">
    <property type="nucleotide sequence ID" value="NC_022997.1"/>
</dbReference>
<feature type="transmembrane region" description="Helical" evidence="5">
    <location>
        <begin position="118"/>
        <end position="134"/>
    </location>
</feature>
<dbReference type="GO" id="GO:0005886">
    <property type="term" value="C:plasma membrane"/>
    <property type="evidence" value="ECO:0007669"/>
    <property type="project" value="UniProtKB-SubCell"/>
</dbReference>
<reference evidence="6 7" key="1">
    <citation type="journal article" date="2014" name="Genome Announc.">
        <title>Complete Genome Sequence of Hyphomicrobium nitrativorans Strain NL23, a Denitrifying Bacterium Isolated from Biofilm of a Methanol-Fed Denitrification System Treating Seawater at the Montreal Biodome.</title>
        <authorList>
            <person name="Martineau C."/>
            <person name="Villeneuve C."/>
            <person name="Mauffrey F."/>
            <person name="Villemur R."/>
        </authorList>
    </citation>
    <scope>NUCLEOTIDE SEQUENCE [LARGE SCALE GENOMIC DNA]</scope>
    <source>
        <strain evidence="6">NL23</strain>
    </source>
</reference>
<keyword evidence="7" id="KW-1185">Reference proteome</keyword>
<dbReference type="PATRIC" id="fig|1029756.8.peg.2493"/>
<feature type="transmembrane region" description="Helical" evidence="5">
    <location>
        <begin position="94"/>
        <end position="112"/>
    </location>
</feature>
<gene>
    <name evidence="6" type="ORF">W911_12010</name>
</gene>
<keyword evidence="5" id="KW-1003">Cell membrane</keyword>
<dbReference type="KEGG" id="hni:W911_12010"/>
<feature type="transmembrane region" description="Helical" evidence="5">
    <location>
        <begin position="191"/>
        <end position="209"/>
    </location>
</feature>
<feature type="transmembrane region" description="Helical" evidence="5">
    <location>
        <begin position="221"/>
        <end position="242"/>
    </location>
</feature>
<feature type="transmembrane region" description="Helical" evidence="5">
    <location>
        <begin position="155"/>
        <end position="185"/>
    </location>
</feature>